<dbReference type="AlphaFoldDB" id="A0A7W3NIA1"/>
<protein>
    <submittedName>
        <fullName evidence="1">Uncharacterized protein</fullName>
    </submittedName>
</protein>
<accession>A0A7W3NIA1</accession>
<dbReference type="Proteomes" id="UP000577386">
    <property type="component" value="Unassembled WGS sequence"/>
</dbReference>
<name>A0A7W3NIA1_STRMR</name>
<proteinExistence type="predicted"/>
<reference evidence="1 2" key="1">
    <citation type="submission" date="2020-08" db="EMBL/GenBank/DDBJ databases">
        <title>Sequencing the genomes of 1000 actinobacteria strains.</title>
        <authorList>
            <person name="Klenk H.-P."/>
        </authorList>
    </citation>
    <scope>NUCLEOTIDE SEQUENCE [LARGE SCALE GENOMIC DNA]</scope>
    <source>
        <strain evidence="1 2">DSM 41827</strain>
    </source>
</reference>
<dbReference type="RefSeq" id="WP_182774380.1">
    <property type="nucleotide sequence ID" value="NZ_BAAAHW010000016.1"/>
</dbReference>
<evidence type="ECO:0000313" key="2">
    <source>
        <dbReference type="Proteomes" id="UP000577386"/>
    </source>
</evidence>
<evidence type="ECO:0000313" key="1">
    <source>
        <dbReference type="EMBL" id="MBA9050957.1"/>
    </source>
</evidence>
<comment type="caution">
    <text evidence="1">The sequence shown here is derived from an EMBL/GenBank/DDBJ whole genome shotgun (WGS) entry which is preliminary data.</text>
</comment>
<organism evidence="1 2">
    <name type="scientific">Streptomyces murinus</name>
    <dbReference type="NCBI Taxonomy" id="33900"/>
    <lineage>
        <taxon>Bacteria</taxon>
        <taxon>Bacillati</taxon>
        <taxon>Actinomycetota</taxon>
        <taxon>Actinomycetes</taxon>
        <taxon>Kitasatosporales</taxon>
        <taxon>Streptomycetaceae</taxon>
        <taxon>Streptomyces</taxon>
    </lineage>
</organism>
<keyword evidence="2" id="KW-1185">Reference proteome</keyword>
<sequence length="127" mass="13940">MGLILFPGDGDNSSPDVSWSYSGFAAFRRRLAETEGVVLSEMQGFGGERPWSEVSTALKPLLDHPDDGGDDLSPAGCASILVRLEAITDQWAREHSDQLLQEHIEDARQLMGVLRLCIEKDVPLAFL</sequence>
<gene>
    <name evidence="1" type="ORF">HDA42_000132</name>
</gene>
<dbReference type="EMBL" id="JACJIJ010000001">
    <property type="protein sequence ID" value="MBA9050957.1"/>
    <property type="molecule type" value="Genomic_DNA"/>
</dbReference>